<comment type="caution">
    <text evidence="1">The sequence shown here is derived from an EMBL/GenBank/DDBJ whole genome shotgun (WGS) entry which is preliminary data.</text>
</comment>
<gene>
    <name evidence="1" type="ORF">HPP92_018537</name>
</gene>
<dbReference type="PANTHER" id="PTHR37207">
    <property type="entry name" value="OS09G0446000 PROTEIN"/>
    <property type="match status" value="1"/>
</dbReference>
<dbReference type="EMBL" id="JADCNM010000009">
    <property type="protein sequence ID" value="KAG0469209.1"/>
    <property type="molecule type" value="Genomic_DNA"/>
</dbReference>
<dbReference type="AlphaFoldDB" id="A0A835UMZ8"/>
<evidence type="ECO:0000313" key="1">
    <source>
        <dbReference type="EMBL" id="KAG0469209.1"/>
    </source>
</evidence>
<name>A0A835UMZ8_VANPL</name>
<dbReference type="PANTHER" id="PTHR37207:SF1">
    <property type="entry name" value="OS09G0446000 PROTEIN"/>
    <property type="match status" value="1"/>
</dbReference>
<proteinExistence type="predicted"/>
<dbReference type="Proteomes" id="UP000639772">
    <property type="component" value="Chromosome 9"/>
</dbReference>
<protein>
    <submittedName>
        <fullName evidence="1">Uncharacterized protein</fullName>
    </submittedName>
</protein>
<evidence type="ECO:0000313" key="2">
    <source>
        <dbReference type="Proteomes" id="UP000639772"/>
    </source>
</evidence>
<dbReference type="OrthoDB" id="1914154at2759"/>
<sequence>MKRAGDGVGLKKVIQSDGGLALSSIGKEIVGVVIAPGQKPPFRLVQDDTKPLLQDPILRSDSIDTEQALIRLPPFPLYTESKDKGKLAGEYL</sequence>
<reference evidence="1 2" key="1">
    <citation type="journal article" date="2020" name="Nat. Food">
        <title>A phased Vanilla planifolia genome enables genetic improvement of flavour and production.</title>
        <authorList>
            <person name="Hasing T."/>
            <person name="Tang H."/>
            <person name="Brym M."/>
            <person name="Khazi F."/>
            <person name="Huang T."/>
            <person name="Chambers A.H."/>
        </authorList>
    </citation>
    <scope>NUCLEOTIDE SEQUENCE [LARGE SCALE GENOMIC DNA]</scope>
    <source>
        <tissue evidence="1">Leaf</tissue>
    </source>
</reference>
<accession>A0A835UMZ8</accession>
<organism evidence="1 2">
    <name type="scientific">Vanilla planifolia</name>
    <name type="common">Vanilla</name>
    <dbReference type="NCBI Taxonomy" id="51239"/>
    <lineage>
        <taxon>Eukaryota</taxon>
        <taxon>Viridiplantae</taxon>
        <taxon>Streptophyta</taxon>
        <taxon>Embryophyta</taxon>
        <taxon>Tracheophyta</taxon>
        <taxon>Spermatophyta</taxon>
        <taxon>Magnoliopsida</taxon>
        <taxon>Liliopsida</taxon>
        <taxon>Asparagales</taxon>
        <taxon>Orchidaceae</taxon>
        <taxon>Vanilloideae</taxon>
        <taxon>Vanilleae</taxon>
        <taxon>Vanilla</taxon>
    </lineage>
</organism>